<reference evidence="2" key="4">
    <citation type="submission" date="2019-03" db="UniProtKB">
        <authorList>
            <consortium name="EnsemblPlants"/>
        </authorList>
    </citation>
    <scope>IDENTIFICATION</scope>
</reference>
<dbReference type="Proteomes" id="UP000015105">
    <property type="component" value="Chromosome 4D"/>
</dbReference>
<name>A0A453J3E2_AEGTS</name>
<dbReference type="EnsemblPlants" id="AET4Gv20773100.1">
    <property type="protein sequence ID" value="AET4Gv20773100.1"/>
    <property type="gene ID" value="AET4Gv20773100"/>
</dbReference>
<sequence>KQSSGTWTTTTTRKKRKETTMAVSRCSILLLPLLFLSTLTPPASACDSCVHRTKAAYYASSLTLA</sequence>
<dbReference type="AlphaFoldDB" id="A0A453J3E2"/>
<reference evidence="2" key="5">
    <citation type="journal article" date="2021" name="G3 (Bethesda)">
        <title>Aegilops tauschii genome assembly Aet v5.0 features greater sequence contiguity and improved annotation.</title>
        <authorList>
            <person name="Wang L."/>
            <person name="Zhu T."/>
            <person name="Rodriguez J.C."/>
            <person name="Deal K.R."/>
            <person name="Dubcovsky J."/>
            <person name="McGuire P.E."/>
            <person name="Lux T."/>
            <person name="Spannagl M."/>
            <person name="Mayer K.F.X."/>
            <person name="Baldrich P."/>
            <person name="Meyers B.C."/>
            <person name="Huo N."/>
            <person name="Gu Y.Q."/>
            <person name="Zhou H."/>
            <person name="Devos K.M."/>
            <person name="Bennetzen J.L."/>
            <person name="Unver T."/>
            <person name="Budak H."/>
            <person name="Gulick P.J."/>
            <person name="Galiba G."/>
            <person name="Kalapos B."/>
            <person name="Nelson D.R."/>
            <person name="Li P."/>
            <person name="You F.M."/>
            <person name="Luo M.C."/>
            <person name="Dvorak J."/>
        </authorList>
    </citation>
    <scope>NUCLEOTIDE SEQUENCE [LARGE SCALE GENOMIC DNA]</scope>
    <source>
        <strain evidence="2">cv. AL8/78</strain>
    </source>
</reference>
<dbReference type="Gramene" id="AET4Gv20773100.1">
    <property type="protein sequence ID" value="AET4Gv20773100.1"/>
    <property type="gene ID" value="AET4Gv20773100"/>
</dbReference>
<evidence type="ECO:0000256" key="1">
    <source>
        <dbReference type="SAM" id="SignalP"/>
    </source>
</evidence>
<reference evidence="2" key="3">
    <citation type="journal article" date="2017" name="Nature">
        <title>Genome sequence of the progenitor of the wheat D genome Aegilops tauschii.</title>
        <authorList>
            <person name="Luo M.C."/>
            <person name="Gu Y.Q."/>
            <person name="Puiu D."/>
            <person name="Wang H."/>
            <person name="Twardziok S.O."/>
            <person name="Deal K.R."/>
            <person name="Huo N."/>
            <person name="Zhu T."/>
            <person name="Wang L."/>
            <person name="Wang Y."/>
            <person name="McGuire P.E."/>
            <person name="Liu S."/>
            <person name="Long H."/>
            <person name="Ramasamy R.K."/>
            <person name="Rodriguez J.C."/>
            <person name="Van S.L."/>
            <person name="Yuan L."/>
            <person name="Wang Z."/>
            <person name="Xia Z."/>
            <person name="Xiao L."/>
            <person name="Anderson O.D."/>
            <person name="Ouyang S."/>
            <person name="Liang Y."/>
            <person name="Zimin A.V."/>
            <person name="Pertea G."/>
            <person name="Qi P."/>
            <person name="Bennetzen J.L."/>
            <person name="Dai X."/>
            <person name="Dawson M.W."/>
            <person name="Muller H.G."/>
            <person name="Kugler K."/>
            <person name="Rivarola-Duarte L."/>
            <person name="Spannagl M."/>
            <person name="Mayer K.F.X."/>
            <person name="Lu F.H."/>
            <person name="Bevan M.W."/>
            <person name="Leroy P."/>
            <person name="Li P."/>
            <person name="You F.M."/>
            <person name="Sun Q."/>
            <person name="Liu Z."/>
            <person name="Lyons E."/>
            <person name="Wicker T."/>
            <person name="Salzberg S.L."/>
            <person name="Devos K.M."/>
            <person name="Dvorak J."/>
        </authorList>
    </citation>
    <scope>NUCLEOTIDE SEQUENCE [LARGE SCALE GENOMIC DNA]</scope>
    <source>
        <strain evidence="2">cv. AL8/78</strain>
    </source>
</reference>
<keyword evidence="3" id="KW-1185">Reference proteome</keyword>
<proteinExistence type="predicted"/>
<evidence type="ECO:0000313" key="3">
    <source>
        <dbReference type="Proteomes" id="UP000015105"/>
    </source>
</evidence>
<reference evidence="3" key="2">
    <citation type="journal article" date="2017" name="Nat. Plants">
        <title>The Aegilops tauschii genome reveals multiple impacts of transposons.</title>
        <authorList>
            <person name="Zhao G."/>
            <person name="Zou C."/>
            <person name="Li K."/>
            <person name="Wang K."/>
            <person name="Li T."/>
            <person name="Gao L."/>
            <person name="Zhang X."/>
            <person name="Wang H."/>
            <person name="Yang Z."/>
            <person name="Liu X."/>
            <person name="Jiang W."/>
            <person name="Mao L."/>
            <person name="Kong X."/>
            <person name="Jiao Y."/>
            <person name="Jia J."/>
        </authorList>
    </citation>
    <scope>NUCLEOTIDE SEQUENCE [LARGE SCALE GENOMIC DNA]</scope>
    <source>
        <strain evidence="3">cv. AL8/78</strain>
    </source>
</reference>
<keyword evidence="1" id="KW-0732">Signal</keyword>
<accession>A0A453J3E2</accession>
<feature type="chain" id="PRO_5019574230" evidence="1">
    <location>
        <begin position="46"/>
        <end position="65"/>
    </location>
</feature>
<evidence type="ECO:0000313" key="2">
    <source>
        <dbReference type="EnsemblPlants" id="AET4Gv20773100.1"/>
    </source>
</evidence>
<protein>
    <submittedName>
        <fullName evidence="2">Uncharacterized protein</fullName>
    </submittedName>
</protein>
<organism evidence="2 3">
    <name type="scientific">Aegilops tauschii subsp. strangulata</name>
    <name type="common">Goatgrass</name>
    <dbReference type="NCBI Taxonomy" id="200361"/>
    <lineage>
        <taxon>Eukaryota</taxon>
        <taxon>Viridiplantae</taxon>
        <taxon>Streptophyta</taxon>
        <taxon>Embryophyta</taxon>
        <taxon>Tracheophyta</taxon>
        <taxon>Spermatophyta</taxon>
        <taxon>Magnoliopsida</taxon>
        <taxon>Liliopsida</taxon>
        <taxon>Poales</taxon>
        <taxon>Poaceae</taxon>
        <taxon>BOP clade</taxon>
        <taxon>Pooideae</taxon>
        <taxon>Triticodae</taxon>
        <taxon>Triticeae</taxon>
        <taxon>Triticinae</taxon>
        <taxon>Aegilops</taxon>
    </lineage>
</organism>
<feature type="signal peptide" evidence="1">
    <location>
        <begin position="1"/>
        <end position="45"/>
    </location>
</feature>
<reference evidence="3" key="1">
    <citation type="journal article" date="2014" name="Science">
        <title>Ancient hybridizations among the ancestral genomes of bread wheat.</title>
        <authorList>
            <consortium name="International Wheat Genome Sequencing Consortium,"/>
            <person name="Marcussen T."/>
            <person name="Sandve S.R."/>
            <person name="Heier L."/>
            <person name="Spannagl M."/>
            <person name="Pfeifer M."/>
            <person name="Jakobsen K.S."/>
            <person name="Wulff B.B."/>
            <person name="Steuernagel B."/>
            <person name="Mayer K.F."/>
            <person name="Olsen O.A."/>
        </authorList>
    </citation>
    <scope>NUCLEOTIDE SEQUENCE [LARGE SCALE GENOMIC DNA]</scope>
    <source>
        <strain evidence="3">cv. AL8/78</strain>
    </source>
</reference>